<evidence type="ECO:0000256" key="3">
    <source>
        <dbReference type="ARBA" id="ARBA00022617"/>
    </source>
</evidence>
<proteinExistence type="inferred from homology"/>
<dbReference type="PANTHER" id="PTHR46696">
    <property type="entry name" value="P450, PUTATIVE (EUROFUNG)-RELATED"/>
    <property type="match status" value="1"/>
</dbReference>
<keyword evidence="5 8" id="KW-0560">Oxidoreductase</keyword>
<dbReference type="OrthoDB" id="4133219at2"/>
<evidence type="ECO:0000256" key="5">
    <source>
        <dbReference type="ARBA" id="ARBA00023002"/>
    </source>
</evidence>
<evidence type="ECO:0000313" key="9">
    <source>
        <dbReference type="EMBL" id="PRX97927.1"/>
    </source>
</evidence>
<keyword evidence="7 8" id="KW-0503">Monooxygenase</keyword>
<evidence type="ECO:0000256" key="8">
    <source>
        <dbReference type="RuleBase" id="RU000461"/>
    </source>
</evidence>
<dbReference type="PRINTS" id="PR00359">
    <property type="entry name" value="BP450"/>
</dbReference>
<evidence type="ECO:0000256" key="6">
    <source>
        <dbReference type="ARBA" id="ARBA00023004"/>
    </source>
</evidence>
<evidence type="ECO:0000313" key="10">
    <source>
        <dbReference type="Proteomes" id="UP000237846"/>
    </source>
</evidence>
<sequence>MTPGLPFPQDHPLQFPPALRTLREAGPLHRVRTRTGDDAWLVTGYAEVRALLADPRLGRAHPDPAHAARSGASALFGGPQGDFATEHADHARMRSLLRPHFTPGRIRALAPRVAQLTEGLLDELARLGPPADLVTALAVPLPILVICELLGVPYEDRTRFRAWSEAAADVTDQARSEQGLAELFDYGMRLVAAKRRRPGEDVISALAAVDGVGDGEIAGLSMALLFAGHETTVVQIGMGALLLLTRPDRWRRLAEHPEDAGAAVEEMLRAAGKGGGGIPRYARTDIELAGETIAAGDLVMCDNGAANHDPSVFEDPDRFDPDRRGPAHLSFGHGARYCIGAPLARLELQAVFSRLPARFPAMKPVGELEQTRVRADTLTGGLAELPVAW</sequence>
<dbReference type="PROSITE" id="PS00086">
    <property type="entry name" value="CYTOCHROME_P450"/>
    <property type="match status" value="1"/>
</dbReference>
<name>A0A2T0Q2A6_9ACTN</name>
<dbReference type="InterPro" id="IPR017972">
    <property type="entry name" value="Cyt_P450_CS"/>
</dbReference>
<dbReference type="FunFam" id="1.10.630.10:FF:000018">
    <property type="entry name" value="Cytochrome P450 monooxygenase"/>
    <property type="match status" value="1"/>
</dbReference>
<dbReference type="Gene3D" id="1.10.630.10">
    <property type="entry name" value="Cytochrome P450"/>
    <property type="match status" value="1"/>
</dbReference>
<dbReference type="SUPFAM" id="SSF48264">
    <property type="entry name" value="Cytochrome P450"/>
    <property type="match status" value="1"/>
</dbReference>
<keyword evidence="10" id="KW-1185">Reference proteome</keyword>
<dbReference type="AlphaFoldDB" id="A0A2T0Q2A6"/>
<dbReference type="InterPro" id="IPR002397">
    <property type="entry name" value="Cyt_P450_B"/>
</dbReference>
<accession>A0A2T0Q2A6</accession>
<dbReference type="EMBL" id="PVZC01000005">
    <property type="protein sequence ID" value="PRX97927.1"/>
    <property type="molecule type" value="Genomic_DNA"/>
</dbReference>
<evidence type="ECO:0000256" key="4">
    <source>
        <dbReference type="ARBA" id="ARBA00022723"/>
    </source>
</evidence>
<reference evidence="9 10" key="1">
    <citation type="submission" date="2018-03" db="EMBL/GenBank/DDBJ databases">
        <title>Genomic Encyclopedia of Archaeal and Bacterial Type Strains, Phase II (KMG-II): from individual species to whole genera.</title>
        <authorList>
            <person name="Goeker M."/>
        </authorList>
    </citation>
    <scope>NUCLEOTIDE SEQUENCE [LARGE SCALE GENOMIC DNA]</scope>
    <source>
        <strain evidence="9 10">DSM 45601</strain>
    </source>
</reference>
<dbReference type="RefSeq" id="WP_106248448.1">
    <property type="nucleotide sequence ID" value="NZ_PVZC01000005.1"/>
</dbReference>
<evidence type="ECO:0000256" key="7">
    <source>
        <dbReference type="ARBA" id="ARBA00023033"/>
    </source>
</evidence>
<dbReference type="PRINTS" id="PR00385">
    <property type="entry name" value="P450"/>
</dbReference>
<keyword evidence="3 8" id="KW-0349">Heme</keyword>
<dbReference type="GO" id="GO:0016705">
    <property type="term" value="F:oxidoreductase activity, acting on paired donors, with incorporation or reduction of molecular oxygen"/>
    <property type="evidence" value="ECO:0007669"/>
    <property type="project" value="InterPro"/>
</dbReference>
<dbReference type="CDD" id="cd11031">
    <property type="entry name" value="Cyp158A-like"/>
    <property type="match status" value="1"/>
</dbReference>
<gene>
    <name evidence="9" type="ORF">CLV72_105280</name>
</gene>
<dbReference type="InterPro" id="IPR001128">
    <property type="entry name" value="Cyt_P450"/>
</dbReference>
<dbReference type="Proteomes" id="UP000237846">
    <property type="component" value="Unassembled WGS sequence"/>
</dbReference>
<evidence type="ECO:0000256" key="1">
    <source>
        <dbReference type="ARBA" id="ARBA00001971"/>
    </source>
</evidence>
<comment type="caution">
    <text evidence="9">The sequence shown here is derived from an EMBL/GenBank/DDBJ whole genome shotgun (WGS) entry which is preliminary data.</text>
</comment>
<keyword evidence="4 8" id="KW-0479">Metal-binding</keyword>
<dbReference type="Pfam" id="PF00067">
    <property type="entry name" value="p450"/>
    <property type="match status" value="1"/>
</dbReference>
<dbReference type="GO" id="GO:0004497">
    <property type="term" value="F:monooxygenase activity"/>
    <property type="evidence" value="ECO:0007669"/>
    <property type="project" value="UniProtKB-KW"/>
</dbReference>
<dbReference type="InterPro" id="IPR036396">
    <property type="entry name" value="Cyt_P450_sf"/>
</dbReference>
<organism evidence="9 10">
    <name type="scientific">Allonocardiopsis opalescens</name>
    <dbReference type="NCBI Taxonomy" id="1144618"/>
    <lineage>
        <taxon>Bacteria</taxon>
        <taxon>Bacillati</taxon>
        <taxon>Actinomycetota</taxon>
        <taxon>Actinomycetes</taxon>
        <taxon>Streptosporangiales</taxon>
        <taxon>Allonocardiopsis</taxon>
    </lineage>
</organism>
<dbReference type="GO" id="GO:0005506">
    <property type="term" value="F:iron ion binding"/>
    <property type="evidence" value="ECO:0007669"/>
    <property type="project" value="InterPro"/>
</dbReference>
<comment type="cofactor">
    <cofactor evidence="1">
        <name>heme</name>
        <dbReference type="ChEBI" id="CHEBI:30413"/>
    </cofactor>
</comment>
<keyword evidence="6 8" id="KW-0408">Iron</keyword>
<protein>
    <submittedName>
        <fullName evidence="9">Pentalenolactone synthase</fullName>
    </submittedName>
</protein>
<dbReference type="GO" id="GO:0020037">
    <property type="term" value="F:heme binding"/>
    <property type="evidence" value="ECO:0007669"/>
    <property type="project" value="InterPro"/>
</dbReference>
<evidence type="ECO:0000256" key="2">
    <source>
        <dbReference type="ARBA" id="ARBA00010617"/>
    </source>
</evidence>
<dbReference type="PANTHER" id="PTHR46696:SF5">
    <property type="entry name" value="CYTOCHROME P450 BJ-1"/>
    <property type="match status" value="1"/>
</dbReference>
<comment type="similarity">
    <text evidence="2 8">Belongs to the cytochrome P450 family.</text>
</comment>